<sequence>MSSLSHSGEQSSGIEFTHLLSYIKKSLAGFFRSKQITKSAKIYHVNCEYDLIPNTAINSFSNMSRITCVDTGDLYICIFDQPHYQGQYQLLKPREKIILGHCGSMVISLNPIPIEAFRMAGQAPSWCWEMSVQRYMWHFSSGYKYV</sequence>
<dbReference type="RefSeq" id="WP_304543029.1">
    <property type="nucleotide sequence ID" value="NZ_JARPTC010000016.1"/>
</dbReference>
<dbReference type="AlphaFoldDB" id="A0AAW7ZEF7"/>
<organism evidence="1 2">
    <name type="scientific">Desulforamulus aquiferis</name>
    <dbReference type="NCBI Taxonomy" id="1397668"/>
    <lineage>
        <taxon>Bacteria</taxon>
        <taxon>Bacillati</taxon>
        <taxon>Bacillota</taxon>
        <taxon>Clostridia</taxon>
        <taxon>Eubacteriales</taxon>
        <taxon>Peptococcaceae</taxon>
        <taxon>Desulforamulus</taxon>
    </lineage>
</organism>
<comment type="caution">
    <text evidence="1">The sequence shown here is derived from an EMBL/GenBank/DDBJ whole genome shotgun (WGS) entry which is preliminary data.</text>
</comment>
<dbReference type="EMBL" id="JARPTC010000016">
    <property type="protein sequence ID" value="MDO7787737.1"/>
    <property type="molecule type" value="Genomic_DNA"/>
</dbReference>
<reference evidence="1" key="2">
    <citation type="submission" date="2023-03" db="EMBL/GenBank/DDBJ databases">
        <authorList>
            <person name="Zhang Z."/>
        </authorList>
    </citation>
    <scope>NUCLEOTIDE SEQUENCE</scope>
    <source>
        <strain evidence="1">DSA</strain>
    </source>
</reference>
<accession>A0AAW7ZEF7</accession>
<proteinExistence type="predicted"/>
<evidence type="ECO:0000313" key="1">
    <source>
        <dbReference type="EMBL" id="MDO7787737.1"/>
    </source>
</evidence>
<keyword evidence="2" id="KW-1185">Reference proteome</keyword>
<dbReference type="Proteomes" id="UP001172911">
    <property type="component" value="Unassembled WGS sequence"/>
</dbReference>
<protein>
    <submittedName>
        <fullName evidence="1">Uncharacterized protein</fullName>
    </submittedName>
</protein>
<gene>
    <name evidence="1" type="ORF">P6N53_10960</name>
</gene>
<evidence type="ECO:0000313" key="2">
    <source>
        <dbReference type="Proteomes" id="UP001172911"/>
    </source>
</evidence>
<reference evidence="1" key="1">
    <citation type="journal article" date="2023" name="J. Hazard. Mater.">
        <title>Anaerobic biodegradation of pyrene and benzo[a]pyrene by a new sulfate-reducing Desulforamulus aquiferis strain DSA.</title>
        <authorList>
            <person name="Zhang Z."/>
            <person name="Sun J."/>
            <person name="Gong X."/>
            <person name="Wang C."/>
            <person name="Wang H."/>
        </authorList>
    </citation>
    <scope>NUCLEOTIDE SEQUENCE</scope>
    <source>
        <strain evidence="1">DSA</strain>
    </source>
</reference>
<name>A0AAW7ZEF7_9FIRM</name>